<organism evidence="2 3">
    <name type="scientific">Granulicella aggregans</name>
    <dbReference type="NCBI Taxonomy" id="474949"/>
    <lineage>
        <taxon>Bacteria</taxon>
        <taxon>Pseudomonadati</taxon>
        <taxon>Acidobacteriota</taxon>
        <taxon>Terriglobia</taxon>
        <taxon>Terriglobales</taxon>
        <taxon>Acidobacteriaceae</taxon>
        <taxon>Granulicella</taxon>
    </lineage>
</organism>
<gene>
    <name evidence="2" type="ORF">HDF16_001105</name>
</gene>
<evidence type="ECO:0000256" key="1">
    <source>
        <dbReference type="SAM" id="MobiDB-lite"/>
    </source>
</evidence>
<comment type="caution">
    <text evidence="2">The sequence shown here is derived from an EMBL/GenBank/DDBJ whole genome shotgun (WGS) entry which is preliminary data.</text>
</comment>
<feature type="compositionally biased region" description="Polar residues" evidence="1">
    <location>
        <begin position="24"/>
        <end position="35"/>
    </location>
</feature>
<sequence>MALGLLISAGVVCVGQGTGERQDQVSSPSDASQNCDAKPGAQRDEKCPAVTTQQPAIKPTETPEAKKKRRELEKAIDQRAVETTGIEVAQPKIYDDSLLQQMLNAAEAKLMSLQILDQSGIASHLGAVTGATQSISSFGLSVQGPTLPQIATTNNGATSSTVTGDTNTTTTGATPGTSSTTSSQTTAGAPTTNVTTTTPQMAPPSVTVPAPSTTLPSSFSVSGSDLLGEQMQLTYEIANLRLLLEGSLNDWTVGTTKLVKPRVTLGFPITINPDKHAKDATAVVEIEIDKDTDTKPPTDEIPALITLLPREKTYNVAKITDNSLAISAGIATQMVGVSGAYGRSKKTYYLVKDVDTVALTFQPQDPKRIGFMWQFRPVLGQRYVKAGLKQTFVQVAFPSNWSNSNFGSIHIRTYWKYFDRKEGYAKVVQRDSLRDDTKTWPIPNYSLAQVPKEFDYKSLQDLGNGQMLVTVAGRFLGGTYVRVGSTFLRDGSPAFSAEYQQIRFVASVADLATKQVALVARDGTETQLVFKNDAYVGTLAKPDITFTPVDDSNIQIAAKFSSIPAIHDHIPLLAIVGSKVYGYSDAPILRDGTTLIFVVPTATLLANPTIVIKSLFAPDAYWKDTQFAATPYPQGSQPPKLALLEQTDDSFKYLLYGPGLKDAVFLAPQGLVPSPLPKDTGDSLRVVTLKKDQAKADKQLVFITAKGLRFALPFPSVDTPDVNKYNLKPLKPVLVGDDEVVFQGDGLSGLQKVLFNGAELKLRKQSDGKMIWIQGLKAAGVTAEAKTQSLDFGFKAGKTTVKLTVSAKP</sequence>
<dbReference type="Proteomes" id="UP000540989">
    <property type="component" value="Unassembled WGS sequence"/>
</dbReference>
<proteinExistence type="predicted"/>
<protein>
    <submittedName>
        <fullName evidence="2">Uncharacterized protein</fullName>
    </submittedName>
</protein>
<feature type="compositionally biased region" description="Low complexity" evidence="1">
    <location>
        <begin position="157"/>
        <end position="215"/>
    </location>
</feature>
<dbReference type="AlphaFoldDB" id="A0A7W8E3S1"/>
<evidence type="ECO:0000313" key="3">
    <source>
        <dbReference type="Proteomes" id="UP000540989"/>
    </source>
</evidence>
<evidence type="ECO:0000313" key="2">
    <source>
        <dbReference type="EMBL" id="MBB5056420.1"/>
    </source>
</evidence>
<keyword evidence="3" id="KW-1185">Reference proteome</keyword>
<feature type="region of interest" description="Disordered" evidence="1">
    <location>
        <begin position="18"/>
        <end position="68"/>
    </location>
</feature>
<accession>A0A7W8E3S1</accession>
<dbReference type="EMBL" id="JACHIP010000002">
    <property type="protein sequence ID" value="MBB5056420.1"/>
    <property type="molecule type" value="Genomic_DNA"/>
</dbReference>
<feature type="region of interest" description="Disordered" evidence="1">
    <location>
        <begin position="151"/>
        <end position="215"/>
    </location>
</feature>
<reference evidence="2 3" key="1">
    <citation type="submission" date="2020-08" db="EMBL/GenBank/DDBJ databases">
        <title>Genomic Encyclopedia of Type Strains, Phase IV (KMG-V): Genome sequencing to study the core and pangenomes of soil and plant-associated prokaryotes.</title>
        <authorList>
            <person name="Whitman W."/>
        </authorList>
    </citation>
    <scope>NUCLEOTIDE SEQUENCE [LARGE SCALE GENOMIC DNA]</scope>
    <source>
        <strain evidence="2 3">M8UP14</strain>
    </source>
</reference>
<name>A0A7W8E3S1_9BACT</name>